<dbReference type="EMBL" id="AACS02000006">
    <property type="protein sequence ID" value="EFI27477.1"/>
    <property type="molecule type" value="Genomic_DNA"/>
</dbReference>
<evidence type="ECO:0000256" key="1">
    <source>
        <dbReference type="SAM" id="MobiDB-lite"/>
    </source>
</evidence>
<accession>D6RN93</accession>
<name>D6RN93_COPC7</name>
<protein>
    <submittedName>
        <fullName evidence="2">Uncharacterized protein</fullName>
    </submittedName>
</protein>
<keyword evidence="3" id="KW-1185">Reference proteome</keyword>
<feature type="region of interest" description="Disordered" evidence="1">
    <location>
        <begin position="1"/>
        <end position="30"/>
    </location>
</feature>
<dbReference type="AlphaFoldDB" id="D6RN93"/>
<evidence type="ECO:0000313" key="2">
    <source>
        <dbReference type="EMBL" id="EFI27477.1"/>
    </source>
</evidence>
<gene>
    <name evidence="2" type="ORF">CC1G_15512</name>
</gene>
<dbReference type="InParanoid" id="D6RN93"/>
<comment type="caution">
    <text evidence="2">The sequence shown here is derived from an EMBL/GenBank/DDBJ whole genome shotgun (WGS) entry which is preliminary data.</text>
</comment>
<dbReference type="VEuPathDB" id="FungiDB:CC1G_15512"/>
<sequence>MDFPIKKSLKDRLKSPPPAKLSLGKDTDDKSDFKVDMEIEDTAMDLDTGHIDKQRSLYFD</sequence>
<dbReference type="KEGG" id="cci:CC1G_15512"/>
<dbReference type="RefSeq" id="XP_002910971.1">
    <property type="nucleotide sequence ID" value="XM_002910925.1"/>
</dbReference>
<evidence type="ECO:0000313" key="3">
    <source>
        <dbReference type="Proteomes" id="UP000001861"/>
    </source>
</evidence>
<organism evidence="2 3">
    <name type="scientific">Coprinopsis cinerea (strain Okayama-7 / 130 / ATCC MYA-4618 / FGSC 9003)</name>
    <name type="common">Inky cap fungus</name>
    <name type="synonym">Hormographiella aspergillata</name>
    <dbReference type="NCBI Taxonomy" id="240176"/>
    <lineage>
        <taxon>Eukaryota</taxon>
        <taxon>Fungi</taxon>
        <taxon>Dikarya</taxon>
        <taxon>Basidiomycota</taxon>
        <taxon>Agaricomycotina</taxon>
        <taxon>Agaricomycetes</taxon>
        <taxon>Agaricomycetidae</taxon>
        <taxon>Agaricales</taxon>
        <taxon>Agaricineae</taxon>
        <taxon>Psathyrellaceae</taxon>
        <taxon>Coprinopsis</taxon>
    </lineage>
</organism>
<proteinExistence type="predicted"/>
<dbReference type="Proteomes" id="UP000001861">
    <property type="component" value="Unassembled WGS sequence"/>
</dbReference>
<feature type="compositionally biased region" description="Basic and acidic residues" evidence="1">
    <location>
        <begin position="1"/>
        <end position="14"/>
    </location>
</feature>
<dbReference type="GeneID" id="9378999"/>
<reference evidence="2 3" key="1">
    <citation type="journal article" date="2010" name="Proc. Natl. Acad. Sci. U.S.A.">
        <title>Insights into evolution of multicellular fungi from the assembled chromosomes of the mushroom Coprinopsis cinerea (Coprinus cinereus).</title>
        <authorList>
            <person name="Stajich J.E."/>
            <person name="Wilke S.K."/>
            <person name="Ahren D."/>
            <person name="Au C.H."/>
            <person name="Birren B.W."/>
            <person name="Borodovsky M."/>
            <person name="Burns C."/>
            <person name="Canback B."/>
            <person name="Casselton L.A."/>
            <person name="Cheng C.K."/>
            <person name="Deng J."/>
            <person name="Dietrich F.S."/>
            <person name="Fargo D.C."/>
            <person name="Farman M.L."/>
            <person name="Gathman A.C."/>
            <person name="Goldberg J."/>
            <person name="Guigo R."/>
            <person name="Hoegger P.J."/>
            <person name="Hooker J.B."/>
            <person name="Huggins A."/>
            <person name="James T.Y."/>
            <person name="Kamada T."/>
            <person name="Kilaru S."/>
            <person name="Kodira C."/>
            <person name="Kues U."/>
            <person name="Kupfer D."/>
            <person name="Kwan H.S."/>
            <person name="Lomsadze A."/>
            <person name="Li W."/>
            <person name="Lilly W.W."/>
            <person name="Ma L.J."/>
            <person name="Mackey A.J."/>
            <person name="Manning G."/>
            <person name="Martin F."/>
            <person name="Muraguchi H."/>
            <person name="Natvig D.O."/>
            <person name="Palmerini H."/>
            <person name="Ramesh M.A."/>
            <person name="Rehmeyer C.J."/>
            <person name="Roe B.A."/>
            <person name="Shenoy N."/>
            <person name="Stanke M."/>
            <person name="Ter-Hovhannisyan V."/>
            <person name="Tunlid A."/>
            <person name="Velagapudi R."/>
            <person name="Vision T.J."/>
            <person name="Zeng Q."/>
            <person name="Zolan M.E."/>
            <person name="Pukkila P.J."/>
        </authorList>
    </citation>
    <scope>NUCLEOTIDE SEQUENCE [LARGE SCALE GENOMIC DNA]</scope>
    <source>
        <strain evidence="3">Okayama-7 / 130 / ATCC MYA-4618 / FGSC 9003</strain>
    </source>
</reference>
<dbReference type="HOGENOM" id="CLU_2941622_0_0_1"/>